<protein>
    <submittedName>
        <fullName evidence="2">Uncharacterized protein</fullName>
    </submittedName>
</protein>
<evidence type="ECO:0000256" key="1">
    <source>
        <dbReference type="SAM" id="MobiDB-lite"/>
    </source>
</evidence>
<proteinExistence type="predicted"/>
<gene>
    <name evidence="2" type="ORF">L915_18889</name>
</gene>
<organism evidence="2">
    <name type="scientific">Phytophthora nicotianae</name>
    <name type="common">Potato buckeye rot agent</name>
    <name type="synonym">Phytophthora parasitica</name>
    <dbReference type="NCBI Taxonomy" id="4792"/>
    <lineage>
        <taxon>Eukaryota</taxon>
        <taxon>Sar</taxon>
        <taxon>Stramenopiles</taxon>
        <taxon>Oomycota</taxon>
        <taxon>Peronosporomycetes</taxon>
        <taxon>Peronosporales</taxon>
        <taxon>Peronosporaceae</taxon>
        <taxon>Phytophthora</taxon>
    </lineage>
</organism>
<sequence length="150" mass="16862">MAMKAKVNAMVPVLVGITIKEGYETVLVSRANELRERNRLFQRRYRQRVAEAKKDGLYREVQCQATIPKKLGSSNYTYEAQIRPVAEVGCVLPVEESGWKTADAHFNAEVASGTRTRSIESLNEDFTASGGHISEPKTQSLLDSKFWPTR</sequence>
<evidence type="ECO:0000313" key="2">
    <source>
        <dbReference type="EMBL" id="ETK74271.1"/>
    </source>
</evidence>
<name>W2FWE7_PHYNI</name>
<dbReference type="EMBL" id="KI689073">
    <property type="protein sequence ID" value="ETK74271.1"/>
    <property type="molecule type" value="Genomic_DNA"/>
</dbReference>
<feature type="region of interest" description="Disordered" evidence="1">
    <location>
        <begin position="127"/>
        <end position="150"/>
    </location>
</feature>
<reference evidence="2" key="1">
    <citation type="submission" date="2013-11" db="EMBL/GenBank/DDBJ databases">
        <title>The Genome Sequence of Phytophthora parasitica CJ02B3.</title>
        <authorList>
            <consortium name="The Broad Institute Genomics Platform"/>
            <person name="Russ C."/>
            <person name="Tyler B."/>
            <person name="Panabieres F."/>
            <person name="Shan W."/>
            <person name="Tripathy S."/>
            <person name="Grunwald N."/>
            <person name="Machado M."/>
            <person name="Johnson C.S."/>
            <person name="Arredondo F."/>
            <person name="Hong C."/>
            <person name="Coffey M."/>
            <person name="Young S.K."/>
            <person name="Zeng Q."/>
            <person name="Gargeya S."/>
            <person name="Fitzgerald M."/>
            <person name="Abouelleil A."/>
            <person name="Alvarado L."/>
            <person name="Chapman S.B."/>
            <person name="Gainer-Dewar J."/>
            <person name="Goldberg J."/>
            <person name="Griggs A."/>
            <person name="Gujja S."/>
            <person name="Hansen M."/>
            <person name="Howarth C."/>
            <person name="Imamovic A."/>
            <person name="Ireland A."/>
            <person name="Larimer J."/>
            <person name="McCowan C."/>
            <person name="Murphy C."/>
            <person name="Pearson M."/>
            <person name="Poon T.W."/>
            <person name="Priest M."/>
            <person name="Roberts A."/>
            <person name="Saif S."/>
            <person name="Shea T."/>
            <person name="Sykes S."/>
            <person name="Wortman J."/>
            <person name="Nusbaum C."/>
            <person name="Birren B."/>
        </authorList>
    </citation>
    <scope>NUCLEOTIDE SEQUENCE [LARGE SCALE GENOMIC DNA]</scope>
    <source>
        <strain evidence="2">CJ02B3</strain>
    </source>
</reference>
<dbReference type="AlphaFoldDB" id="W2FWE7"/>
<accession>W2FWE7</accession>
<dbReference type="Proteomes" id="UP000053236">
    <property type="component" value="Unassembled WGS sequence"/>
</dbReference>